<keyword evidence="3" id="KW-1185">Reference proteome</keyword>
<evidence type="ECO:0000313" key="3">
    <source>
        <dbReference type="Proteomes" id="UP001431131"/>
    </source>
</evidence>
<accession>A0AAW5E8Y4</accession>
<evidence type="ECO:0000256" key="1">
    <source>
        <dbReference type="SAM" id="Coils"/>
    </source>
</evidence>
<proteinExistence type="predicted"/>
<keyword evidence="1" id="KW-0175">Coiled coil</keyword>
<reference evidence="2" key="1">
    <citation type="submission" date="2022-02" db="EMBL/GenBank/DDBJ databases">
        <title>Fredinandcohnia quinoae sp. nov. isolated from Chenopodium quinoa seeds.</title>
        <authorList>
            <person name="Saati-Santamaria Z."/>
            <person name="Flores-Felix J.D."/>
            <person name="Igual J.M."/>
            <person name="Velazquez E."/>
            <person name="Garcia-Fraile P."/>
            <person name="Martinez-Molina E."/>
        </authorList>
    </citation>
    <scope>NUCLEOTIDE SEQUENCE</scope>
    <source>
        <strain evidence="2">SECRCQ15</strain>
    </source>
</reference>
<dbReference type="EMBL" id="JAKTTI010000018">
    <property type="protein sequence ID" value="MCH1626110.1"/>
    <property type="molecule type" value="Genomic_DNA"/>
</dbReference>
<gene>
    <name evidence="2" type="ORF">MJG50_12285</name>
</gene>
<comment type="caution">
    <text evidence="2">The sequence shown here is derived from an EMBL/GenBank/DDBJ whole genome shotgun (WGS) entry which is preliminary data.</text>
</comment>
<dbReference type="Proteomes" id="UP001431131">
    <property type="component" value="Unassembled WGS sequence"/>
</dbReference>
<name>A0AAW5E8Y4_9BACI</name>
<sequence length="197" mass="23247">MSVEEKNQKNKGGRPKKYDTEYLKELLYKYVSNENPNKVKVADLVKYTDIPIQAWRFNEDIKKEIKLVNKKIEDITVIAPIKDVKELWNIPSAEDIVIKNYKNKNKLVEVIDTLLEAYQFSLEKSLHAEELERENLHLKSQIASLKEDIEFYKDEMKKMAVQSTLAIERNENKLKDNIIDIKNYSETKTTFKDLFDD</sequence>
<evidence type="ECO:0000313" key="2">
    <source>
        <dbReference type="EMBL" id="MCH1626110.1"/>
    </source>
</evidence>
<feature type="coiled-coil region" evidence="1">
    <location>
        <begin position="128"/>
        <end position="162"/>
    </location>
</feature>
<dbReference type="AlphaFoldDB" id="A0AAW5E8Y4"/>
<protein>
    <submittedName>
        <fullName evidence="2">Uncharacterized protein</fullName>
    </submittedName>
</protein>
<organism evidence="2 3">
    <name type="scientific">Fredinandcohnia quinoae</name>
    <dbReference type="NCBI Taxonomy" id="2918902"/>
    <lineage>
        <taxon>Bacteria</taxon>
        <taxon>Bacillati</taxon>
        <taxon>Bacillota</taxon>
        <taxon>Bacilli</taxon>
        <taxon>Bacillales</taxon>
        <taxon>Bacillaceae</taxon>
        <taxon>Fredinandcohnia</taxon>
    </lineage>
</organism>